<evidence type="ECO:0000256" key="1">
    <source>
        <dbReference type="ARBA" id="ARBA00023002"/>
    </source>
</evidence>
<sequence length="601" mass="67403">MANKASLPTLDRLQATIPEDLDVRKEAEEWLQLFEASVKSQDIEAFDQLFVEDAYFRDILAMTWDFRTFEGIQEIKVFLKDRLAEVKPRSFKLDKSFVSLEQPYPDLAWIQAMFTFETEVGLASGVFRLVPLAGGQWKAHTVFTNLEDLKGFPEKKGILRNNEPNHGKWLEKRRVEREFEGREPTALVIGGGQSGLDIAARLKLLDVSTLVIEKFPRVGDMWRNRYAALCLHDPVWYDHMPYLPFPPTWPVWTPALKLADWLESYAHTLELDVWTSSTVTSVSKDSSGEIWNVTVKRADGTERVFHPKHVVFATGVTGGDPKMPAFVGAEDFEGKILHSSQHEKALDHAGKKVVVLGACTSGHDICADFYDNGIDITMIQRGETYIMSTKEGMPRQFGIYTEDGPPTDIADRLSASFPNKLLKLVNQRVTKDIAQVDAKLLYDLKKCGFRTTLGEDDSGFLLLAFSKAGGYYLDVGASQMIIDGKIKLKNDSAIERLTKTGIKFQDGSELPADVIVCATGFGDARDPIRKIVGDEIINQCKPLWGLDEEAELNGVWRDTGVKNLWSMMGNLALCRFHSKHLALQIKAIETGVFGARYSLKA</sequence>
<accession>A0A166X620</accession>
<dbReference type="InterPro" id="IPR036188">
    <property type="entry name" value="FAD/NAD-bd_sf"/>
</dbReference>
<proteinExistence type="predicted"/>
<dbReference type="SUPFAM" id="SSF51905">
    <property type="entry name" value="FAD/NAD(P)-binding domain"/>
    <property type="match status" value="2"/>
</dbReference>
<keyword evidence="1" id="KW-0560">Oxidoreductase</keyword>
<dbReference type="EMBL" id="KV417480">
    <property type="protein sequence ID" value="KZP34456.1"/>
    <property type="molecule type" value="Genomic_DNA"/>
</dbReference>
<dbReference type="OrthoDB" id="74360at2759"/>
<organism evidence="2 3">
    <name type="scientific">Athelia psychrophila</name>
    <dbReference type="NCBI Taxonomy" id="1759441"/>
    <lineage>
        <taxon>Eukaryota</taxon>
        <taxon>Fungi</taxon>
        <taxon>Dikarya</taxon>
        <taxon>Basidiomycota</taxon>
        <taxon>Agaricomycotina</taxon>
        <taxon>Agaricomycetes</taxon>
        <taxon>Agaricomycetidae</taxon>
        <taxon>Atheliales</taxon>
        <taxon>Atheliaceae</taxon>
        <taxon>Athelia</taxon>
    </lineage>
</organism>
<dbReference type="InterPro" id="IPR050982">
    <property type="entry name" value="Auxin_biosynth/cation_transpt"/>
</dbReference>
<gene>
    <name evidence="2" type="ORF">FIBSPDRAFT_719924</name>
</gene>
<dbReference type="STRING" id="436010.A0A166X620"/>
<dbReference type="InterPro" id="IPR032710">
    <property type="entry name" value="NTF2-like_dom_sf"/>
</dbReference>
<protein>
    <submittedName>
        <fullName evidence="2">FAD/NAD(P)-binding domain-containing protein</fullName>
    </submittedName>
</protein>
<dbReference type="GO" id="GO:0050660">
    <property type="term" value="F:flavin adenine dinucleotide binding"/>
    <property type="evidence" value="ECO:0007669"/>
    <property type="project" value="TreeGrafter"/>
</dbReference>
<reference evidence="2 3" key="1">
    <citation type="journal article" date="2016" name="Mol. Biol. Evol.">
        <title>Comparative Genomics of Early-Diverging Mushroom-Forming Fungi Provides Insights into the Origins of Lignocellulose Decay Capabilities.</title>
        <authorList>
            <person name="Nagy L.G."/>
            <person name="Riley R."/>
            <person name="Tritt A."/>
            <person name="Adam C."/>
            <person name="Daum C."/>
            <person name="Floudas D."/>
            <person name="Sun H."/>
            <person name="Yadav J.S."/>
            <person name="Pangilinan J."/>
            <person name="Larsson K.H."/>
            <person name="Matsuura K."/>
            <person name="Barry K."/>
            <person name="Labutti K."/>
            <person name="Kuo R."/>
            <person name="Ohm R.A."/>
            <person name="Bhattacharya S.S."/>
            <person name="Shirouzu T."/>
            <person name="Yoshinaga Y."/>
            <person name="Martin F.M."/>
            <person name="Grigoriev I.V."/>
            <person name="Hibbett D.S."/>
        </authorList>
    </citation>
    <scope>NUCLEOTIDE SEQUENCE [LARGE SCALE GENOMIC DNA]</scope>
    <source>
        <strain evidence="2 3">CBS 109695</strain>
    </source>
</reference>
<keyword evidence="3" id="KW-1185">Reference proteome</keyword>
<evidence type="ECO:0000313" key="2">
    <source>
        <dbReference type="EMBL" id="KZP34456.1"/>
    </source>
</evidence>
<dbReference type="Gene3D" id="3.50.50.60">
    <property type="entry name" value="FAD/NAD(P)-binding domain"/>
    <property type="match status" value="2"/>
</dbReference>
<dbReference type="SUPFAM" id="SSF54427">
    <property type="entry name" value="NTF2-like"/>
    <property type="match status" value="1"/>
</dbReference>
<name>A0A166X620_9AGAM</name>
<evidence type="ECO:0000313" key="3">
    <source>
        <dbReference type="Proteomes" id="UP000076532"/>
    </source>
</evidence>
<dbReference type="Proteomes" id="UP000076532">
    <property type="component" value="Unassembled WGS sequence"/>
</dbReference>
<dbReference type="GO" id="GO:0004497">
    <property type="term" value="F:monooxygenase activity"/>
    <property type="evidence" value="ECO:0007669"/>
    <property type="project" value="TreeGrafter"/>
</dbReference>
<dbReference type="Gene3D" id="3.10.450.50">
    <property type="match status" value="1"/>
</dbReference>
<dbReference type="Pfam" id="PF13738">
    <property type="entry name" value="Pyr_redox_3"/>
    <property type="match status" value="1"/>
</dbReference>
<dbReference type="PANTHER" id="PTHR43539">
    <property type="entry name" value="FLAVIN-BINDING MONOOXYGENASE-LIKE PROTEIN (AFU_ORTHOLOGUE AFUA_4G09220)"/>
    <property type="match status" value="1"/>
</dbReference>
<dbReference type="PANTHER" id="PTHR43539:SF68">
    <property type="entry name" value="FLAVIN-BINDING MONOOXYGENASE-LIKE PROTEIN (AFU_ORTHOLOGUE AFUA_4G09220)"/>
    <property type="match status" value="1"/>
</dbReference>
<dbReference type="AlphaFoldDB" id="A0A166X620"/>